<dbReference type="EnsemblBacteria" id="ABF39752">
    <property type="protein sequence ID" value="ABF39752"/>
    <property type="gene ID" value="Acid345_0747"/>
</dbReference>
<evidence type="ECO:0000256" key="1">
    <source>
        <dbReference type="ARBA" id="ARBA00022729"/>
    </source>
</evidence>
<feature type="domain" description="Doubled CXXCH motif" evidence="4">
    <location>
        <begin position="51"/>
        <end position="92"/>
    </location>
</feature>
<dbReference type="PANTHER" id="PTHR35038:SF6">
    <property type="entry name" value="SURFACE LOCALIZED DECAHEME CYTOCHROME C LIPOPROTEIN"/>
    <property type="match status" value="1"/>
</dbReference>
<dbReference type="InterPro" id="IPR051829">
    <property type="entry name" value="Multiheme_Cytochr_ET"/>
</dbReference>
<dbReference type="HOGENOM" id="CLU_701626_0_0_0"/>
<feature type="domain" description="Doubled CXXCH motif" evidence="4">
    <location>
        <begin position="332"/>
        <end position="370"/>
    </location>
</feature>
<gene>
    <name evidence="5" type="ordered locus">Acid345_0747</name>
</gene>
<feature type="domain" description="Doubled CXXCH motif" evidence="4">
    <location>
        <begin position="208"/>
        <end position="232"/>
    </location>
</feature>
<reference evidence="5 6" key="1">
    <citation type="journal article" date="2009" name="Appl. Environ. Microbiol.">
        <title>Three genomes from the phylum Acidobacteria provide insight into the lifestyles of these microorganisms in soils.</title>
        <authorList>
            <person name="Ward N.L."/>
            <person name="Challacombe J.F."/>
            <person name="Janssen P.H."/>
            <person name="Henrissat B."/>
            <person name="Coutinho P.M."/>
            <person name="Wu M."/>
            <person name="Xie G."/>
            <person name="Haft D.H."/>
            <person name="Sait M."/>
            <person name="Badger J."/>
            <person name="Barabote R.D."/>
            <person name="Bradley B."/>
            <person name="Brettin T.S."/>
            <person name="Brinkac L.M."/>
            <person name="Bruce D."/>
            <person name="Creasy T."/>
            <person name="Daugherty S.C."/>
            <person name="Davidsen T.M."/>
            <person name="DeBoy R.T."/>
            <person name="Detter J.C."/>
            <person name="Dodson R.J."/>
            <person name="Durkin A.S."/>
            <person name="Ganapathy A."/>
            <person name="Gwinn-Giglio M."/>
            <person name="Han C.S."/>
            <person name="Khouri H."/>
            <person name="Kiss H."/>
            <person name="Kothari S.P."/>
            <person name="Madupu R."/>
            <person name="Nelson K.E."/>
            <person name="Nelson W.C."/>
            <person name="Paulsen I."/>
            <person name="Penn K."/>
            <person name="Ren Q."/>
            <person name="Rosovitz M.J."/>
            <person name="Selengut J.D."/>
            <person name="Shrivastava S."/>
            <person name="Sullivan S.A."/>
            <person name="Tapia R."/>
            <person name="Thompson L.S."/>
            <person name="Watkins K.L."/>
            <person name="Yang Q."/>
            <person name="Yu C."/>
            <person name="Zafar N."/>
            <person name="Zhou L."/>
            <person name="Kuske C.R."/>
        </authorList>
    </citation>
    <scope>NUCLEOTIDE SEQUENCE [LARGE SCALE GENOMIC DNA]</scope>
    <source>
        <strain evidence="5 6">Ellin345</strain>
    </source>
</reference>
<feature type="domain" description="Doubled CXXCH motif" evidence="4">
    <location>
        <begin position="101"/>
        <end position="145"/>
    </location>
</feature>
<dbReference type="eggNOG" id="COG3043">
    <property type="taxonomic scope" value="Bacteria"/>
</dbReference>
<feature type="domain" description="Doubled CXXCH motif" evidence="4">
    <location>
        <begin position="235"/>
        <end position="274"/>
    </location>
</feature>
<proteinExistence type="predicted"/>
<evidence type="ECO:0000259" key="4">
    <source>
        <dbReference type="Pfam" id="PF09699"/>
    </source>
</evidence>
<dbReference type="RefSeq" id="WP_011521554.1">
    <property type="nucleotide sequence ID" value="NC_008009.1"/>
</dbReference>
<keyword evidence="6" id="KW-1185">Reference proteome</keyword>
<dbReference type="InterPro" id="IPR010177">
    <property type="entry name" value="Paired_CXXCH_1"/>
</dbReference>
<dbReference type="SUPFAM" id="SSF48695">
    <property type="entry name" value="Multiheme cytochromes"/>
    <property type="match status" value="2"/>
</dbReference>
<dbReference type="Pfam" id="PF09699">
    <property type="entry name" value="Paired_CXXCH_1"/>
    <property type="match status" value="8"/>
</dbReference>
<evidence type="ECO:0000313" key="6">
    <source>
        <dbReference type="Proteomes" id="UP000002432"/>
    </source>
</evidence>
<dbReference type="GO" id="GO:0016491">
    <property type="term" value="F:oxidoreductase activity"/>
    <property type="evidence" value="ECO:0007669"/>
    <property type="project" value="TreeGrafter"/>
</dbReference>
<accession>Q1ITP8</accession>
<feature type="chain" id="PRO_5004191754" evidence="3">
    <location>
        <begin position="22"/>
        <end position="487"/>
    </location>
</feature>
<dbReference type="STRING" id="204669.Acid345_0747"/>
<feature type="domain" description="Doubled CXXCH motif" evidence="4">
    <location>
        <begin position="285"/>
        <end position="322"/>
    </location>
</feature>
<dbReference type="NCBIfam" id="TIGR01905">
    <property type="entry name" value="paired_CXXCH_1"/>
    <property type="match status" value="6"/>
</dbReference>
<organism evidence="5 6">
    <name type="scientific">Koribacter versatilis (strain Ellin345)</name>
    <dbReference type="NCBI Taxonomy" id="204669"/>
    <lineage>
        <taxon>Bacteria</taxon>
        <taxon>Pseudomonadati</taxon>
        <taxon>Acidobacteriota</taxon>
        <taxon>Terriglobia</taxon>
        <taxon>Terriglobales</taxon>
        <taxon>Candidatus Korobacteraceae</taxon>
        <taxon>Candidatus Korobacter</taxon>
    </lineage>
</organism>
<dbReference type="EMBL" id="CP000360">
    <property type="protein sequence ID" value="ABF39752.1"/>
    <property type="molecule type" value="Genomic_DNA"/>
</dbReference>
<evidence type="ECO:0000256" key="2">
    <source>
        <dbReference type="SAM" id="MobiDB-lite"/>
    </source>
</evidence>
<keyword evidence="1 3" id="KW-0732">Signal</keyword>
<evidence type="ECO:0000256" key="3">
    <source>
        <dbReference type="SAM" id="SignalP"/>
    </source>
</evidence>
<dbReference type="PANTHER" id="PTHR35038">
    <property type="entry name" value="DISSIMILATORY SULFITE REDUCTASE SIRA"/>
    <property type="match status" value="1"/>
</dbReference>
<evidence type="ECO:0000313" key="5">
    <source>
        <dbReference type="EMBL" id="ABF39752.1"/>
    </source>
</evidence>
<dbReference type="Gene3D" id="3.90.10.10">
    <property type="entry name" value="Cytochrome C3"/>
    <property type="match status" value="3"/>
</dbReference>
<dbReference type="InterPro" id="IPR036280">
    <property type="entry name" value="Multihaem_cyt_sf"/>
</dbReference>
<feature type="domain" description="Doubled CXXCH motif" evidence="4">
    <location>
        <begin position="430"/>
        <end position="470"/>
    </location>
</feature>
<dbReference type="Proteomes" id="UP000002432">
    <property type="component" value="Chromosome"/>
</dbReference>
<sequence>MSRLGLFAILSMVIGVGQAVAATHPVPLDPKTDSAKCIECHGEKSKGKNVHSAIAMGCTSCHEVRVNRNITRVKLVATTTSGVCFTCHADKKASEIKGQVHAPAVRDCVKCHDPHQSDNKNQLLKPTSGETSKENICLTCHTKGMNVPQGGSRHAALDMGCETCHVTHKTGERGKREFDNHLTKDAPGLCLDCHDAKDASLQKAHQGQPFGTADCLTCHDPHQSKSPKLMQAFQHMPFEGRQCDACHSAPKDGKVVLTAADSKAVCVTCHAEKAEQIEKAKVQHPGAMGDCTTCHNPHAGKQPAFPTPNGVAACTSCHSDQAELQKTKAHLHQPAFQQGCATCHEPHGGENQHLLRAASTNALCLECHGPDPQPKKLEADHLVTIFNDKVKLPENYFQQVPTLPIKYGRGHPVEGHPVSDIMDLTDGNKVVKSINCLTCHQPHASAKDNLLVKDQEANGKFCETCHSTQAAPQPTTPKTGPKTTPTK</sequence>
<dbReference type="AlphaFoldDB" id="Q1ITP8"/>
<feature type="signal peptide" evidence="3">
    <location>
        <begin position="1"/>
        <end position="21"/>
    </location>
</feature>
<feature type="compositionally biased region" description="Low complexity" evidence="2">
    <location>
        <begin position="468"/>
        <end position="487"/>
    </location>
</feature>
<name>Q1ITP8_KORVE</name>
<protein>
    <submittedName>
        <fullName evidence="5">Multiheme cytochrome</fullName>
    </submittedName>
</protein>
<dbReference type="KEGG" id="aba:Acid345_0747"/>
<feature type="region of interest" description="Disordered" evidence="2">
    <location>
        <begin position="466"/>
        <end position="487"/>
    </location>
</feature>
<feature type="domain" description="Doubled CXXCH motif" evidence="4">
    <location>
        <begin position="154"/>
        <end position="198"/>
    </location>
</feature>